<dbReference type="SMART" id="SM01008">
    <property type="entry name" value="Ald_Xan_dh_C"/>
    <property type="match status" value="1"/>
</dbReference>
<dbReference type="EMBL" id="FQXC01000002">
    <property type="protein sequence ID" value="SHH35963.1"/>
    <property type="molecule type" value="Genomic_DNA"/>
</dbReference>
<feature type="domain" description="Aldehyde oxidase/xanthine dehydrogenase a/b hammerhead" evidence="1">
    <location>
        <begin position="170"/>
        <end position="243"/>
    </location>
</feature>
<dbReference type="InterPro" id="IPR000674">
    <property type="entry name" value="Ald_Oxase/Xan_DH_a/b"/>
</dbReference>
<gene>
    <name evidence="2" type="ORF">SAMN05443551_2080</name>
</gene>
<dbReference type="AlphaFoldDB" id="A0A1M5SDG0"/>
<dbReference type="Gene3D" id="3.90.1170.50">
    <property type="entry name" value="Aldehyde oxidase/xanthine dehydrogenase, a/b hammerhead"/>
    <property type="match status" value="1"/>
</dbReference>
<dbReference type="InterPro" id="IPR052516">
    <property type="entry name" value="N-heterocyclic_Hydroxylase"/>
</dbReference>
<name>A0A1M5SDG0_9RHOB</name>
<evidence type="ECO:0000313" key="3">
    <source>
        <dbReference type="Proteomes" id="UP000184221"/>
    </source>
</evidence>
<dbReference type="InterPro" id="IPR008274">
    <property type="entry name" value="AldOxase/xan_DH_MoCoBD1"/>
</dbReference>
<accession>A0A1M5SDG0</accession>
<dbReference type="PANTHER" id="PTHR47495:SF1">
    <property type="entry name" value="BLL3820 PROTEIN"/>
    <property type="match status" value="1"/>
</dbReference>
<dbReference type="GO" id="GO:0016491">
    <property type="term" value="F:oxidoreductase activity"/>
    <property type="evidence" value="ECO:0007669"/>
    <property type="project" value="InterPro"/>
</dbReference>
<dbReference type="PANTHER" id="PTHR47495">
    <property type="entry name" value="ALDEHYDE DEHYDROGENASE"/>
    <property type="match status" value="1"/>
</dbReference>
<dbReference type="SUPFAM" id="SSF56003">
    <property type="entry name" value="Molybdenum cofactor-binding domain"/>
    <property type="match status" value="2"/>
</dbReference>
<dbReference type="RefSeq" id="WP_072777382.1">
    <property type="nucleotide sequence ID" value="NZ_FQXC01000002.1"/>
</dbReference>
<sequence length="693" mass="73537">MKPNPSLTSNPVPAKWLSFSGARVELRTGKVEIGQGIGIALKQIAADELCVPVDCVDLVAGDTHLTPDELWTSASISVEIGGGAVRTIAADVRERFRVAAARRLNTSPDAVVIRNGVFETDGVGGVSYGDLVADVDLTVPVDTSIAPLPPVHHRAVGQPVPRDDLPAKLNGAGFIHDIALDGMLHARVILPPRPGCTLENCDEAFLRALPGVRDVVRDGSFLAITSEREEWAIRAAEKAEDLVSWQGPKLPLFSPVADLLDRYDASPEPVLTEGGSDGGDVVLRLTRPFLAHASVGLVCALAEFKDERLTVWSQSQGVFPLGVAIARTLDLSAHAVRVIHAPGAGCYGHNGADDVALEAALIARAVQRPVRLVWTRAQEIQAAPAGPAMQVTLTAGTDTNGRIDRWSHKINGFTHLTRPGWGDGVNLASAWAVASPQEPSQTADPGQVPFGGAGCRNAPPIYDVPAQVDYALIKERSFRTSALRALGAHLNVFAIESMMDELAERTGADPLAYRLDHLTDPRAIAVLKRVADMAGWPPAPSDGTTGRGLGFARYKNSAAYCAVICDLALDERVTVTSAWAAVDAGQVINPDGVRNQIEGGILQSISWTLHEELRWTESGFDAPDWEAYPVLGFDEIPSLEVDLMDAQDAPPLGVGECATGPTAAALGNAIKQALGVRIVDMPLTPDKIAQAFV</sequence>
<dbReference type="InterPro" id="IPR012368">
    <property type="entry name" value="OxRdtase_Mopterin-bd_su_IorB"/>
</dbReference>
<dbReference type="Pfam" id="PF02738">
    <property type="entry name" value="MoCoBD_1"/>
    <property type="match status" value="1"/>
</dbReference>
<dbReference type="InterPro" id="IPR046867">
    <property type="entry name" value="AldOxase/xan_DH_MoCoBD2"/>
</dbReference>
<organism evidence="2 3">
    <name type="scientific">Marivita hallyeonensis</name>
    <dbReference type="NCBI Taxonomy" id="996342"/>
    <lineage>
        <taxon>Bacteria</taxon>
        <taxon>Pseudomonadati</taxon>
        <taxon>Pseudomonadota</taxon>
        <taxon>Alphaproteobacteria</taxon>
        <taxon>Rhodobacterales</taxon>
        <taxon>Roseobacteraceae</taxon>
        <taxon>Marivita</taxon>
    </lineage>
</organism>
<protein>
    <submittedName>
        <fullName evidence="2">CO or xanthine dehydrogenase, Mo-binding subunit</fullName>
    </submittedName>
</protein>
<dbReference type="Pfam" id="PF20256">
    <property type="entry name" value="MoCoBD_2"/>
    <property type="match status" value="2"/>
</dbReference>
<dbReference type="Gene3D" id="3.30.365.10">
    <property type="entry name" value="Aldehyde oxidase/xanthine dehydrogenase, molybdopterin binding domain"/>
    <property type="match status" value="3"/>
</dbReference>
<dbReference type="PIRSF" id="PIRSF036389">
    <property type="entry name" value="IOR_B"/>
    <property type="match status" value="1"/>
</dbReference>
<dbReference type="InterPro" id="IPR037165">
    <property type="entry name" value="AldOxase/xan_DH_Mopterin-bd_sf"/>
</dbReference>
<evidence type="ECO:0000259" key="1">
    <source>
        <dbReference type="SMART" id="SM01008"/>
    </source>
</evidence>
<dbReference type="Proteomes" id="UP000184221">
    <property type="component" value="Unassembled WGS sequence"/>
</dbReference>
<dbReference type="STRING" id="996342.SAMN05443551_2080"/>
<reference evidence="2 3" key="1">
    <citation type="submission" date="2016-11" db="EMBL/GenBank/DDBJ databases">
        <authorList>
            <person name="Jaros S."/>
            <person name="Januszkiewicz K."/>
            <person name="Wedrychowicz H."/>
        </authorList>
    </citation>
    <scope>NUCLEOTIDE SEQUENCE [LARGE SCALE GENOMIC DNA]</scope>
    <source>
        <strain evidence="2 3">DSM 29431</strain>
    </source>
</reference>
<evidence type="ECO:0000313" key="2">
    <source>
        <dbReference type="EMBL" id="SHH35963.1"/>
    </source>
</evidence>
<keyword evidence="3" id="KW-1185">Reference proteome</keyword>
<proteinExistence type="predicted"/>